<evidence type="ECO:0000313" key="1">
    <source>
        <dbReference type="EMBL" id="EFM00968.1"/>
    </source>
</evidence>
<comment type="caution">
    <text evidence="1">The sequence shown here is derived from an EMBL/GenBank/DDBJ whole genome shotgun (WGS) entry which is preliminary data.</text>
</comment>
<accession>E0NV57</accession>
<dbReference type="HOGENOM" id="CLU_3010470_0_0_10"/>
<dbReference type="AlphaFoldDB" id="E0NV57"/>
<keyword evidence="2" id="KW-1185">Reference proteome</keyword>
<name>E0NV57_9BACT</name>
<dbReference type="EMBL" id="AEEI01000057">
    <property type="protein sequence ID" value="EFM00968.1"/>
    <property type="molecule type" value="Genomic_DNA"/>
</dbReference>
<dbReference type="STRING" id="862515.HMPREF0658_2062"/>
<proteinExistence type="predicted"/>
<sequence length="56" mass="6515">MQCTKESGYFLIRPFSFLSDLCRKRLSTFPYINAICTGFECQLINRNFTTLNPKSV</sequence>
<dbReference type="BioCyc" id="PMAR862515-HMP:GMOO-2092-MONOMER"/>
<organism evidence="1 2">
    <name type="scientific">Hoylesella marshii DSM 16973 = JCM 13450</name>
    <dbReference type="NCBI Taxonomy" id="862515"/>
    <lineage>
        <taxon>Bacteria</taxon>
        <taxon>Pseudomonadati</taxon>
        <taxon>Bacteroidota</taxon>
        <taxon>Bacteroidia</taxon>
        <taxon>Bacteroidales</taxon>
        <taxon>Prevotellaceae</taxon>
        <taxon>Hoylesella</taxon>
    </lineage>
</organism>
<evidence type="ECO:0000313" key="2">
    <source>
        <dbReference type="Proteomes" id="UP000004394"/>
    </source>
</evidence>
<dbReference type="Proteomes" id="UP000004394">
    <property type="component" value="Unassembled WGS sequence"/>
</dbReference>
<gene>
    <name evidence="1" type="ORF">HMPREF0658_2062</name>
</gene>
<protein>
    <submittedName>
        <fullName evidence="1">Uncharacterized protein</fullName>
    </submittedName>
</protein>
<reference evidence="1" key="1">
    <citation type="submission" date="2010-07" db="EMBL/GenBank/DDBJ databases">
        <authorList>
            <person name="Muzny D."/>
            <person name="Qin X."/>
            <person name="Deng J."/>
            <person name="Jiang H."/>
            <person name="Liu Y."/>
            <person name="Qu J."/>
            <person name="Song X.-Z."/>
            <person name="Zhang L."/>
            <person name="Thornton R."/>
            <person name="Coyle M."/>
            <person name="Francisco L."/>
            <person name="Jackson L."/>
            <person name="Javaid M."/>
            <person name="Korchina V."/>
            <person name="Kovar C."/>
            <person name="Mata R."/>
            <person name="Mathew T."/>
            <person name="Ngo R."/>
            <person name="Nguyen L."/>
            <person name="Nguyen N."/>
            <person name="Okwuonu G."/>
            <person name="Ongeri F."/>
            <person name="Pham C."/>
            <person name="Simmons D."/>
            <person name="Wilczek-Boney K."/>
            <person name="Hale W."/>
            <person name="Jakkamsetti A."/>
            <person name="Pham P."/>
            <person name="Ruth R."/>
            <person name="San Lucas F."/>
            <person name="Warren J."/>
            <person name="Zhang J."/>
            <person name="Zhao Z."/>
            <person name="Zhou C."/>
            <person name="Zhu D."/>
            <person name="Lee S."/>
            <person name="Bess C."/>
            <person name="Blankenburg K."/>
            <person name="Forbes L."/>
            <person name="Fu Q."/>
            <person name="Gubbala S."/>
            <person name="Hirani K."/>
            <person name="Jayaseelan J.C."/>
            <person name="Lara F."/>
            <person name="Munidasa M."/>
            <person name="Palculict T."/>
            <person name="Patil S."/>
            <person name="Pu L.-L."/>
            <person name="Saada N."/>
            <person name="Tang L."/>
            <person name="Weissenberger G."/>
            <person name="Zhu Y."/>
            <person name="Hemphill L."/>
            <person name="Shang Y."/>
            <person name="Youmans B."/>
            <person name="Ayvaz T."/>
            <person name="Ross M."/>
            <person name="Santibanez J."/>
            <person name="Aqrawi P."/>
            <person name="Gross S."/>
            <person name="Joshi V."/>
            <person name="Fowler G."/>
            <person name="Nazareth L."/>
            <person name="Reid J."/>
            <person name="Worley K."/>
            <person name="Petrosino J."/>
            <person name="Highlander S."/>
            <person name="Gibbs R."/>
        </authorList>
    </citation>
    <scope>NUCLEOTIDE SEQUENCE [LARGE SCALE GENOMIC DNA]</scope>
    <source>
        <strain evidence="1">DSM 16973</strain>
    </source>
</reference>